<dbReference type="PANTHER" id="PTHR37625">
    <property type="entry name" value="OUTER MEMBRANE LIPOPROTEIN-RELATED"/>
    <property type="match status" value="1"/>
</dbReference>
<evidence type="ECO:0000313" key="3">
    <source>
        <dbReference type="Proteomes" id="UP000216021"/>
    </source>
</evidence>
<feature type="chain" id="PRO_5012142343" evidence="1">
    <location>
        <begin position="21"/>
        <end position="176"/>
    </location>
</feature>
<keyword evidence="3" id="KW-1185">Reference proteome</keyword>
<name>A0A1S8CNL7_9GAMM</name>
<organism evidence="2 3">
    <name type="scientific">Serratia oryzae</name>
    <dbReference type="NCBI Taxonomy" id="2034155"/>
    <lineage>
        <taxon>Bacteria</taxon>
        <taxon>Pseudomonadati</taxon>
        <taxon>Pseudomonadota</taxon>
        <taxon>Gammaproteobacteria</taxon>
        <taxon>Enterobacterales</taxon>
        <taxon>Yersiniaceae</taxon>
        <taxon>Serratia</taxon>
    </lineage>
</organism>
<comment type="caution">
    <text evidence="2">The sequence shown here is derived from an EMBL/GenBank/DDBJ whole genome shotgun (WGS) entry which is preliminary data.</text>
</comment>
<dbReference type="STRING" id="2034155.BMI79_07105"/>
<dbReference type="NCBIfam" id="TIGR03352">
    <property type="entry name" value="VI_chp_3"/>
    <property type="match status" value="1"/>
</dbReference>
<accession>A0A1S8CNL7</accession>
<gene>
    <name evidence="2" type="ORF">BMI79_07105</name>
</gene>
<dbReference type="AlphaFoldDB" id="A0A1S8CNL7"/>
<dbReference type="PROSITE" id="PS51257">
    <property type="entry name" value="PROKAR_LIPOPROTEIN"/>
    <property type="match status" value="1"/>
</dbReference>
<dbReference type="Pfam" id="PF12790">
    <property type="entry name" value="T6SS-SciN"/>
    <property type="match status" value="1"/>
</dbReference>
<dbReference type="OrthoDB" id="7021080at2"/>
<evidence type="ECO:0000313" key="2">
    <source>
        <dbReference type="EMBL" id="OMQ24585.1"/>
    </source>
</evidence>
<dbReference type="EMBL" id="MOXD01000003">
    <property type="protein sequence ID" value="OMQ24585.1"/>
    <property type="molecule type" value="Genomic_DNA"/>
</dbReference>
<dbReference type="InterPro" id="IPR017734">
    <property type="entry name" value="T6SS_SciN"/>
</dbReference>
<evidence type="ECO:0000256" key="1">
    <source>
        <dbReference type="SAM" id="SignalP"/>
    </source>
</evidence>
<dbReference type="PANTHER" id="PTHR37625:SF4">
    <property type="entry name" value="OUTER MEMBRANE LIPOPROTEIN"/>
    <property type="match status" value="1"/>
</dbReference>
<keyword evidence="1" id="KW-0732">Signal</keyword>
<keyword evidence="2" id="KW-0449">Lipoprotein</keyword>
<feature type="signal peptide" evidence="1">
    <location>
        <begin position="1"/>
        <end position="20"/>
    </location>
</feature>
<proteinExistence type="predicted"/>
<dbReference type="Gene3D" id="2.60.40.4150">
    <property type="entry name" value="Type VI secretion system, lipoprotein SciN"/>
    <property type="match status" value="1"/>
</dbReference>
<dbReference type="InterPro" id="IPR038706">
    <property type="entry name" value="Type_VI_SciN-like_sf"/>
</dbReference>
<protein>
    <submittedName>
        <fullName evidence="2">Type VI secretion system-associated lipoprotein</fullName>
    </submittedName>
</protein>
<dbReference type="RefSeq" id="WP_076941467.1">
    <property type="nucleotide sequence ID" value="NZ_MOXD01000003.1"/>
</dbReference>
<sequence length="176" mass="19626">MAITRFKLFLPLIALSGMLAGCGLTQSVTDGTVSATKAIFYKQVTTLHLDFTARSASNNNPNGVPLSTVVRVYQLKDRKAFDTADYRALSAADSQEIKADLLATRDIRLPPEGAYSLEMPMEKEAQYVAVVALFLAPEIEQNTWRVVMKRDELDPDKPRKIELNNNRLVLQPVKKD</sequence>
<reference evidence="2 3" key="1">
    <citation type="submission" date="2016-11" db="EMBL/GenBank/DDBJ databases">
        <title>Rahnella oryzae sp. nov., isolated from rice root.</title>
        <authorList>
            <person name="Zhang X.-X."/>
            <person name="Zhang J."/>
        </authorList>
    </citation>
    <scope>NUCLEOTIDE SEQUENCE [LARGE SCALE GENOMIC DNA]</scope>
    <source>
        <strain evidence="2 3">J11-6</strain>
    </source>
</reference>
<dbReference type="Proteomes" id="UP000216021">
    <property type="component" value="Unassembled WGS sequence"/>
</dbReference>